<reference evidence="2" key="1">
    <citation type="journal article" date="2014" name="Int. J. Syst. Evol. Microbiol.">
        <title>Complete genome sequence of Corynebacterium casei LMG S-19264T (=DSM 44701T), isolated from a smear-ripened cheese.</title>
        <authorList>
            <consortium name="US DOE Joint Genome Institute (JGI-PGF)"/>
            <person name="Walter F."/>
            <person name="Albersmeier A."/>
            <person name="Kalinowski J."/>
            <person name="Ruckert C."/>
        </authorList>
    </citation>
    <scope>NUCLEOTIDE SEQUENCE</scope>
    <source>
        <strain evidence="2">JCM 4369</strain>
    </source>
</reference>
<protein>
    <submittedName>
        <fullName evidence="2">Uncharacterized protein</fullName>
    </submittedName>
</protein>
<keyword evidence="1" id="KW-0472">Membrane</keyword>
<evidence type="ECO:0000256" key="1">
    <source>
        <dbReference type="SAM" id="Phobius"/>
    </source>
</evidence>
<name>A0A918MDQ3_9ACTN</name>
<keyword evidence="1" id="KW-0812">Transmembrane</keyword>
<gene>
    <name evidence="2" type="ORF">GCM10010260_54560</name>
</gene>
<dbReference type="AlphaFoldDB" id="A0A918MDQ3"/>
<accession>A0A918MDQ3</accession>
<evidence type="ECO:0000313" key="3">
    <source>
        <dbReference type="Proteomes" id="UP000618795"/>
    </source>
</evidence>
<dbReference type="Proteomes" id="UP000618795">
    <property type="component" value="Unassembled WGS sequence"/>
</dbReference>
<feature type="transmembrane region" description="Helical" evidence="1">
    <location>
        <begin position="31"/>
        <end position="49"/>
    </location>
</feature>
<evidence type="ECO:0000313" key="2">
    <source>
        <dbReference type="EMBL" id="GGV09345.1"/>
    </source>
</evidence>
<keyword evidence="3" id="KW-1185">Reference proteome</keyword>
<proteinExistence type="predicted"/>
<comment type="caution">
    <text evidence="2">The sequence shown here is derived from an EMBL/GenBank/DDBJ whole genome shotgun (WGS) entry which is preliminary data.</text>
</comment>
<keyword evidence="1" id="KW-1133">Transmembrane helix</keyword>
<reference evidence="2" key="2">
    <citation type="submission" date="2020-09" db="EMBL/GenBank/DDBJ databases">
        <authorList>
            <person name="Sun Q."/>
            <person name="Ohkuma M."/>
        </authorList>
    </citation>
    <scope>NUCLEOTIDE SEQUENCE</scope>
    <source>
        <strain evidence="2">JCM 4369</strain>
    </source>
</reference>
<sequence length="54" mass="5597">MALRAFVFFVAGGALGAFAYAAVSHGSDGVPWSGLLLGALVCATLSALFPRRRR</sequence>
<dbReference type="EMBL" id="BMTD01000013">
    <property type="protein sequence ID" value="GGV09345.1"/>
    <property type="molecule type" value="Genomic_DNA"/>
</dbReference>
<organism evidence="2 3">
    <name type="scientific">Streptomyces filipinensis</name>
    <dbReference type="NCBI Taxonomy" id="66887"/>
    <lineage>
        <taxon>Bacteria</taxon>
        <taxon>Bacillati</taxon>
        <taxon>Actinomycetota</taxon>
        <taxon>Actinomycetes</taxon>
        <taxon>Kitasatosporales</taxon>
        <taxon>Streptomycetaceae</taxon>
        <taxon>Streptomyces</taxon>
    </lineage>
</organism>